<protein>
    <submittedName>
        <fullName evidence="1">Uncharacterized protein</fullName>
    </submittedName>
</protein>
<evidence type="ECO:0000313" key="1">
    <source>
        <dbReference type="EMBL" id="KAF8004912.1"/>
    </source>
</evidence>
<accession>A0A8H7GY68</accession>
<comment type="caution">
    <text evidence="1">The sequence shown here is derived from an EMBL/GenBank/DDBJ whole genome shotgun (WGS) entry which is preliminary data.</text>
</comment>
<name>A0A8H7GY68_9ASCO</name>
<gene>
    <name evidence="1" type="ORF">HF325_000369</name>
</gene>
<proteinExistence type="predicted"/>
<evidence type="ECO:0000313" key="2">
    <source>
        <dbReference type="Proteomes" id="UP000649328"/>
    </source>
</evidence>
<reference evidence="1" key="1">
    <citation type="submission" date="2020-10" db="EMBL/GenBank/DDBJ databases">
        <title>The Whole-Genome Sequence of Metschnikowia persimmonesis, a Novel Endophytic Yeast Species Isolated from Medicinal Plant Diospyros kaki Thumb.</title>
        <authorList>
            <person name="Rahmat E."/>
            <person name="Kang Y."/>
        </authorList>
    </citation>
    <scope>NUCLEOTIDE SEQUENCE</scope>
    <source>
        <strain evidence="1">KIOM G15050</strain>
    </source>
</reference>
<dbReference type="Proteomes" id="UP000649328">
    <property type="component" value="Unassembled WGS sequence"/>
</dbReference>
<keyword evidence="2" id="KW-1185">Reference proteome</keyword>
<dbReference type="EMBL" id="JACBPP010000001">
    <property type="protein sequence ID" value="KAF8004912.1"/>
    <property type="molecule type" value="Genomic_DNA"/>
</dbReference>
<organism evidence="1 2">
    <name type="scientific">Metschnikowia pulcherrima</name>
    <dbReference type="NCBI Taxonomy" id="27326"/>
    <lineage>
        <taxon>Eukaryota</taxon>
        <taxon>Fungi</taxon>
        <taxon>Dikarya</taxon>
        <taxon>Ascomycota</taxon>
        <taxon>Saccharomycotina</taxon>
        <taxon>Pichiomycetes</taxon>
        <taxon>Metschnikowiaceae</taxon>
        <taxon>Metschnikowia</taxon>
    </lineage>
</organism>
<sequence length="66" mass="7169">MLILTSFVAASLNFVCKDTFTLVSAGQRSARGKLCWDRFPDSGGNTRTAEVTPVVSVLLLVIPVLW</sequence>
<dbReference type="AlphaFoldDB" id="A0A8H7GY68"/>